<sequence length="69" mass="7483">DKGPRCLSSSFGERWRFRRGGLSPYRGGECRGGISCLLELGGLSYLLRGRGDLDLVVLRLLSGVGDLRG</sequence>
<dbReference type="Proteomes" id="UP000265520">
    <property type="component" value="Unassembled WGS sequence"/>
</dbReference>
<feature type="non-terminal residue" evidence="1">
    <location>
        <position position="1"/>
    </location>
</feature>
<evidence type="ECO:0000313" key="2">
    <source>
        <dbReference type="Proteomes" id="UP000265520"/>
    </source>
</evidence>
<protein>
    <submittedName>
        <fullName evidence="1">Uncharacterized protein</fullName>
    </submittedName>
</protein>
<proteinExistence type="predicted"/>
<keyword evidence="2" id="KW-1185">Reference proteome</keyword>
<dbReference type="AlphaFoldDB" id="A0A392RP60"/>
<name>A0A392RP60_9FABA</name>
<reference evidence="1 2" key="1">
    <citation type="journal article" date="2018" name="Front. Plant Sci.">
        <title>Red Clover (Trifolium pratense) and Zigzag Clover (T. medium) - A Picture of Genomic Similarities and Differences.</title>
        <authorList>
            <person name="Dluhosova J."/>
            <person name="Istvanek J."/>
            <person name="Nedelnik J."/>
            <person name="Repkova J."/>
        </authorList>
    </citation>
    <scope>NUCLEOTIDE SEQUENCE [LARGE SCALE GENOMIC DNA]</scope>
    <source>
        <strain evidence="2">cv. 10/8</strain>
        <tissue evidence="1">Leaf</tissue>
    </source>
</reference>
<organism evidence="1 2">
    <name type="scientific">Trifolium medium</name>
    <dbReference type="NCBI Taxonomy" id="97028"/>
    <lineage>
        <taxon>Eukaryota</taxon>
        <taxon>Viridiplantae</taxon>
        <taxon>Streptophyta</taxon>
        <taxon>Embryophyta</taxon>
        <taxon>Tracheophyta</taxon>
        <taxon>Spermatophyta</taxon>
        <taxon>Magnoliopsida</taxon>
        <taxon>eudicotyledons</taxon>
        <taxon>Gunneridae</taxon>
        <taxon>Pentapetalae</taxon>
        <taxon>rosids</taxon>
        <taxon>fabids</taxon>
        <taxon>Fabales</taxon>
        <taxon>Fabaceae</taxon>
        <taxon>Papilionoideae</taxon>
        <taxon>50 kb inversion clade</taxon>
        <taxon>NPAAA clade</taxon>
        <taxon>Hologalegina</taxon>
        <taxon>IRL clade</taxon>
        <taxon>Trifolieae</taxon>
        <taxon>Trifolium</taxon>
    </lineage>
</organism>
<comment type="caution">
    <text evidence="1">The sequence shown here is derived from an EMBL/GenBank/DDBJ whole genome shotgun (WGS) entry which is preliminary data.</text>
</comment>
<accession>A0A392RP60</accession>
<evidence type="ECO:0000313" key="1">
    <source>
        <dbReference type="EMBL" id="MCI38403.1"/>
    </source>
</evidence>
<dbReference type="EMBL" id="LXQA010255456">
    <property type="protein sequence ID" value="MCI38403.1"/>
    <property type="molecule type" value="Genomic_DNA"/>
</dbReference>